<evidence type="ECO:0000256" key="11">
    <source>
        <dbReference type="ARBA" id="ARBA00023136"/>
    </source>
</evidence>
<keyword evidence="14 16" id="KW-0378">Hydrolase</keyword>
<dbReference type="EMBL" id="CP119960">
    <property type="protein sequence ID" value="WFD39309.1"/>
    <property type="molecule type" value="Genomic_DNA"/>
</dbReference>
<dbReference type="Pfam" id="PF00717">
    <property type="entry name" value="Peptidase_S24"/>
    <property type="match status" value="1"/>
</dbReference>
<evidence type="ECO:0000313" key="16">
    <source>
        <dbReference type="EMBL" id="WFD39309.1"/>
    </source>
</evidence>
<evidence type="ECO:0000256" key="2">
    <source>
        <dbReference type="ARBA" id="ARBA00004648"/>
    </source>
</evidence>
<keyword evidence="10" id="KW-1133">Transmembrane helix</keyword>
<feature type="domain" description="Peptidase S24/S26A/S26B/S26C" evidence="15">
    <location>
        <begin position="41"/>
        <end position="139"/>
    </location>
</feature>
<keyword evidence="6 14" id="KW-0645">Protease</keyword>
<dbReference type="RefSeq" id="XP_060122206.1">
    <property type="nucleotide sequence ID" value="XM_060266223.1"/>
</dbReference>
<evidence type="ECO:0000256" key="10">
    <source>
        <dbReference type="ARBA" id="ARBA00022989"/>
    </source>
</evidence>
<dbReference type="GO" id="GO:0004252">
    <property type="term" value="F:serine-type endopeptidase activity"/>
    <property type="evidence" value="ECO:0007669"/>
    <property type="project" value="InterPro"/>
</dbReference>
<evidence type="ECO:0000313" key="17">
    <source>
        <dbReference type="Proteomes" id="UP001217754"/>
    </source>
</evidence>
<keyword evidence="9" id="KW-0735">Signal-anchor</keyword>
<evidence type="ECO:0000256" key="14">
    <source>
        <dbReference type="RuleBase" id="RU362047"/>
    </source>
</evidence>
<protein>
    <recommendedName>
        <fullName evidence="5 14">Signal peptidase complex catalytic subunit SEC11</fullName>
        <ecNumber evidence="4 14">3.4.21.89</ecNumber>
    </recommendedName>
</protein>
<dbReference type="Proteomes" id="UP001217754">
    <property type="component" value="Chromosome 3"/>
</dbReference>
<dbReference type="AlphaFoldDB" id="A0AAF0F2M8"/>
<evidence type="ECO:0000256" key="13">
    <source>
        <dbReference type="ARBA" id="ARBA00047037"/>
    </source>
</evidence>
<evidence type="ECO:0000256" key="3">
    <source>
        <dbReference type="ARBA" id="ARBA00011035"/>
    </source>
</evidence>
<evidence type="ECO:0000256" key="5">
    <source>
        <dbReference type="ARBA" id="ARBA00019685"/>
    </source>
</evidence>
<evidence type="ECO:0000256" key="6">
    <source>
        <dbReference type="ARBA" id="ARBA00022670"/>
    </source>
</evidence>
<dbReference type="InterPro" id="IPR036286">
    <property type="entry name" value="LexA/Signal_pep-like_sf"/>
</dbReference>
<comment type="catalytic activity">
    <reaction evidence="1 14">
        <text>Cleavage of hydrophobic, N-terminal signal or leader sequences from secreted and periplasmic proteins.</text>
        <dbReference type="EC" id="3.4.21.89"/>
    </reaction>
</comment>
<dbReference type="CDD" id="cd06530">
    <property type="entry name" value="S26_SPase_I"/>
    <property type="match status" value="1"/>
</dbReference>
<keyword evidence="17" id="KW-1185">Reference proteome</keyword>
<evidence type="ECO:0000256" key="8">
    <source>
        <dbReference type="ARBA" id="ARBA00022824"/>
    </source>
</evidence>
<dbReference type="GO" id="GO:0006465">
    <property type="term" value="P:signal peptide processing"/>
    <property type="evidence" value="ECO:0007669"/>
    <property type="project" value="UniProtKB-UniRule"/>
</dbReference>
<evidence type="ECO:0000259" key="15">
    <source>
        <dbReference type="Pfam" id="PF00717"/>
    </source>
</evidence>
<accession>A0AAF0F2M8</accession>
<comment type="subunit">
    <text evidence="13">Component of the signal peptidase complex (SPC) composed of a catalytic subunit SEC11 and three accessory subunits SPC1, SPC2 and SPC3. The complex induces a local thinning of the ER membrane which is used to measure the length of the signal peptide (SP) h-region of protein substrates. This ensures the selectivity of the complex towards h-regions shorter than 18-20 amino acids. SPC associates with the translocon complex.</text>
</comment>
<reference evidence="16" key="1">
    <citation type="submission" date="2023-03" db="EMBL/GenBank/DDBJ databases">
        <title>Mating type loci evolution in Malassezia.</title>
        <authorList>
            <person name="Coelho M.A."/>
        </authorList>
    </citation>
    <scope>NUCLEOTIDE SEQUENCE</scope>
    <source>
        <strain evidence="16">CBS 9431</strain>
    </source>
</reference>
<dbReference type="GO" id="GO:0005787">
    <property type="term" value="C:signal peptidase complex"/>
    <property type="evidence" value="ECO:0007669"/>
    <property type="project" value="TreeGrafter"/>
</dbReference>
<dbReference type="NCBIfam" id="TIGR02228">
    <property type="entry name" value="sigpep_I_arch"/>
    <property type="match status" value="1"/>
</dbReference>
<sequence length="176" mass="19774">MLGALLQDLRSQPWRRQALQVVQMLHVIAVALAVWKGMAVVTNTESPVVVVLSGSMEPGYYRGDLLFLTKTSRPIEVGDVTVYRARNTEIPIVHRVIETHSAPKSGQLLLTKGDNNGQDDIMLYNGMRWLHSDQIVGRVMGYLPYVGYVTLLMNDFPMLKYVVLGLLGLSMLFERE</sequence>
<dbReference type="PRINTS" id="PR00728">
    <property type="entry name" value="SIGNALPTASE"/>
</dbReference>
<dbReference type="InterPro" id="IPR001733">
    <property type="entry name" value="Peptidase_S26B"/>
</dbReference>
<dbReference type="GeneID" id="85225932"/>
<dbReference type="GO" id="GO:0009003">
    <property type="term" value="F:signal peptidase activity"/>
    <property type="evidence" value="ECO:0007669"/>
    <property type="project" value="UniProtKB-EC"/>
</dbReference>
<evidence type="ECO:0000256" key="1">
    <source>
        <dbReference type="ARBA" id="ARBA00000677"/>
    </source>
</evidence>
<evidence type="ECO:0000256" key="7">
    <source>
        <dbReference type="ARBA" id="ARBA00022692"/>
    </source>
</evidence>
<dbReference type="SUPFAM" id="SSF51306">
    <property type="entry name" value="LexA/Signal peptidase"/>
    <property type="match status" value="1"/>
</dbReference>
<dbReference type="InterPro" id="IPR019533">
    <property type="entry name" value="Peptidase_S26"/>
</dbReference>
<evidence type="ECO:0000256" key="12">
    <source>
        <dbReference type="ARBA" id="ARBA00045533"/>
    </source>
</evidence>
<dbReference type="InterPro" id="IPR015927">
    <property type="entry name" value="Peptidase_S24_S26A/B/C"/>
</dbReference>
<dbReference type="PANTHER" id="PTHR10806">
    <property type="entry name" value="SIGNAL PEPTIDASE COMPLEX CATALYTIC SUBUNIT SEC11"/>
    <property type="match status" value="1"/>
</dbReference>
<keyword evidence="8 14" id="KW-0256">Endoplasmic reticulum</keyword>
<evidence type="ECO:0000256" key="9">
    <source>
        <dbReference type="ARBA" id="ARBA00022968"/>
    </source>
</evidence>
<proteinExistence type="inferred from homology"/>
<dbReference type="Gene3D" id="2.10.109.10">
    <property type="entry name" value="Umud Fragment, subunit A"/>
    <property type="match status" value="1"/>
</dbReference>
<evidence type="ECO:0000256" key="4">
    <source>
        <dbReference type="ARBA" id="ARBA00013208"/>
    </source>
</evidence>
<dbReference type="PANTHER" id="PTHR10806:SF6">
    <property type="entry name" value="SIGNAL PEPTIDASE COMPLEX CATALYTIC SUBUNIT SEC11"/>
    <property type="match status" value="1"/>
</dbReference>
<keyword evidence="7" id="KW-0812">Transmembrane</keyword>
<dbReference type="EC" id="3.4.21.89" evidence="4 14"/>
<comment type="subcellular location">
    <subcellularLocation>
        <location evidence="2">Endoplasmic reticulum membrane</location>
        <topology evidence="2">Single-pass type II membrane protein</topology>
    </subcellularLocation>
</comment>
<comment type="similarity">
    <text evidence="3 14">Belongs to the peptidase S26B family.</text>
</comment>
<gene>
    <name evidence="16" type="primary">SEC11</name>
    <name evidence="16" type="ORF">MJAP1_002281</name>
</gene>
<name>A0AAF0F2M8_9BASI</name>
<comment type="function">
    <text evidence="12">Catalytic component of the signal peptidase complex (SPC) which catalyzes the cleavage of N-terminal signal sequences from nascent proteins as they are translocated into the lumen of the endoplasmic reticulum. Specifically cleaves N-terminal signal peptides that contain a hydrophobic alpha-helix (h-region) shorter than 18-20 amino acids.</text>
</comment>
<keyword evidence="11" id="KW-0472">Membrane</keyword>
<organism evidence="16 17">
    <name type="scientific">Malassezia japonica</name>
    <dbReference type="NCBI Taxonomy" id="223818"/>
    <lineage>
        <taxon>Eukaryota</taxon>
        <taxon>Fungi</taxon>
        <taxon>Dikarya</taxon>
        <taxon>Basidiomycota</taxon>
        <taxon>Ustilaginomycotina</taxon>
        <taxon>Malasseziomycetes</taxon>
        <taxon>Malasseziales</taxon>
        <taxon>Malasseziaceae</taxon>
        <taxon>Malassezia</taxon>
    </lineage>
</organism>